<dbReference type="PANTHER" id="PTHR43553:SF27">
    <property type="entry name" value="ENERGY-COUPLING FACTOR TRANSPORTER ATP-BINDING PROTEIN ECFA2"/>
    <property type="match status" value="1"/>
</dbReference>
<dbReference type="PROSITE" id="PS00211">
    <property type="entry name" value="ABC_TRANSPORTER_1"/>
    <property type="match status" value="1"/>
</dbReference>
<evidence type="ECO:0000256" key="5">
    <source>
        <dbReference type="ARBA" id="ARBA00022840"/>
    </source>
</evidence>
<evidence type="ECO:0000256" key="8">
    <source>
        <dbReference type="RuleBase" id="RU365104"/>
    </source>
</evidence>
<evidence type="ECO:0000259" key="9">
    <source>
        <dbReference type="PROSITE" id="PS50893"/>
    </source>
</evidence>
<protein>
    <recommendedName>
        <fullName evidence="8">Energy-coupling factor transporter ATP-binding protein EcfA2</fullName>
        <ecNumber evidence="8">7.-.-.-</ecNumber>
    </recommendedName>
</protein>
<accession>A0A0R2I8P4</accession>
<evidence type="ECO:0000256" key="3">
    <source>
        <dbReference type="ARBA" id="ARBA00022475"/>
    </source>
</evidence>
<dbReference type="AlphaFoldDB" id="A0A0R2I8P4"/>
<dbReference type="SUPFAM" id="SSF52540">
    <property type="entry name" value="P-loop containing nucleoside triphosphate hydrolases"/>
    <property type="match status" value="1"/>
</dbReference>
<keyword evidence="7 8" id="KW-0472">Membrane</keyword>
<gene>
    <name evidence="10" type="ORF">IV45_GL000679</name>
</gene>
<evidence type="ECO:0000313" key="11">
    <source>
        <dbReference type="Proteomes" id="UP000050934"/>
    </source>
</evidence>
<dbReference type="SMART" id="SM00382">
    <property type="entry name" value="AAA"/>
    <property type="match status" value="1"/>
</dbReference>
<dbReference type="CDD" id="cd03225">
    <property type="entry name" value="ABC_cobalt_CbiO_domain1"/>
    <property type="match status" value="1"/>
</dbReference>
<keyword evidence="4 8" id="KW-0547">Nucleotide-binding</keyword>
<reference evidence="10 11" key="1">
    <citation type="journal article" date="2015" name="Genome Announc.">
        <title>Expanding the biotechnology potential of lactobacilli through comparative genomics of 213 strains and associated genera.</title>
        <authorList>
            <person name="Sun Z."/>
            <person name="Harris H.M."/>
            <person name="McCann A."/>
            <person name="Guo C."/>
            <person name="Argimon S."/>
            <person name="Zhang W."/>
            <person name="Yang X."/>
            <person name="Jeffery I.B."/>
            <person name="Cooney J.C."/>
            <person name="Kagawa T.F."/>
            <person name="Liu W."/>
            <person name="Song Y."/>
            <person name="Salvetti E."/>
            <person name="Wrobel A."/>
            <person name="Rasinkangas P."/>
            <person name="Parkhill J."/>
            <person name="Rea M.C."/>
            <person name="O'Sullivan O."/>
            <person name="Ritari J."/>
            <person name="Douillard F.P."/>
            <person name="Paul Ross R."/>
            <person name="Yang R."/>
            <person name="Briner A.E."/>
            <person name="Felis G.E."/>
            <person name="de Vos W.M."/>
            <person name="Barrangou R."/>
            <person name="Klaenhammer T.R."/>
            <person name="Caufield P.W."/>
            <person name="Cui Y."/>
            <person name="Zhang H."/>
            <person name="O'Toole P.W."/>
        </authorList>
    </citation>
    <scope>NUCLEOTIDE SEQUENCE [LARGE SCALE GENOMIC DNA]</scope>
    <source>
        <strain evidence="10 11">DSM 17896</strain>
    </source>
</reference>
<dbReference type="InterPro" id="IPR030946">
    <property type="entry name" value="EcfA2"/>
</dbReference>
<proteinExistence type="inferred from homology"/>
<evidence type="ECO:0000313" key="10">
    <source>
        <dbReference type="EMBL" id="KRN58234.1"/>
    </source>
</evidence>
<dbReference type="RefSeq" id="WP_057741427.1">
    <property type="nucleotide sequence ID" value="NZ_JQBW01000010.1"/>
</dbReference>
<dbReference type="GO" id="GO:0005524">
    <property type="term" value="F:ATP binding"/>
    <property type="evidence" value="ECO:0007669"/>
    <property type="project" value="UniProtKB-UniRule"/>
</dbReference>
<comment type="subcellular location">
    <subcellularLocation>
        <location evidence="1 8">Cell membrane</location>
        <topology evidence="1 8">Peripheral membrane protein</topology>
    </subcellularLocation>
</comment>
<comment type="caution">
    <text evidence="10">The sequence shown here is derived from an EMBL/GenBank/DDBJ whole genome shotgun (WGS) entry which is preliminary data.</text>
</comment>
<dbReference type="GO" id="GO:0043190">
    <property type="term" value="C:ATP-binding cassette (ABC) transporter complex"/>
    <property type="evidence" value="ECO:0007669"/>
    <property type="project" value="TreeGrafter"/>
</dbReference>
<evidence type="ECO:0000256" key="7">
    <source>
        <dbReference type="ARBA" id="ARBA00023136"/>
    </source>
</evidence>
<dbReference type="InterPro" id="IPR003439">
    <property type="entry name" value="ABC_transporter-like_ATP-bd"/>
</dbReference>
<feature type="domain" description="ABC transporter" evidence="9">
    <location>
        <begin position="6"/>
        <end position="248"/>
    </location>
</feature>
<dbReference type="EMBL" id="JQBW01000010">
    <property type="protein sequence ID" value="KRN58234.1"/>
    <property type="molecule type" value="Genomic_DNA"/>
</dbReference>
<dbReference type="InterPro" id="IPR050095">
    <property type="entry name" value="ECF_ABC_transporter_ATP-bd"/>
</dbReference>
<dbReference type="InterPro" id="IPR017871">
    <property type="entry name" value="ABC_transporter-like_CS"/>
</dbReference>
<dbReference type="GO" id="GO:0042626">
    <property type="term" value="F:ATPase-coupled transmembrane transporter activity"/>
    <property type="evidence" value="ECO:0007669"/>
    <property type="project" value="TreeGrafter"/>
</dbReference>
<dbReference type="PANTHER" id="PTHR43553">
    <property type="entry name" value="HEAVY METAL TRANSPORTER"/>
    <property type="match status" value="1"/>
</dbReference>
<dbReference type="PATRIC" id="fig|396268.3.peg.688"/>
<dbReference type="Proteomes" id="UP000050934">
    <property type="component" value="Unassembled WGS sequence"/>
</dbReference>
<dbReference type="InterPro" id="IPR015856">
    <property type="entry name" value="ABC_transpr_CbiO/EcfA_su"/>
</dbReference>
<dbReference type="InterPro" id="IPR027417">
    <property type="entry name" value="P-loop_NTPase"/>
</dbReference>
<organism evidence="10 11">
    <name type="scientific">Limosilactobacillus secaliphilus</name>
    <dbReference type="NCBI Taxonomy" id="396268"/>
    <lineage>
        <taxon>Bacteria</taxon>
        <taxon>Bacillati</taxon>
        <taxon>Bacillota</taxon>
        <taxon>Bacilli</taxon>
        <taxon>Lactobacillales</taxon>
        <taxon>Lactobacillaceae</taxon>
        <taxon>Limosilactobacillus</taxon>
    </lineage>
</organism>
<name>A0A0R2I8P4_9LACO</name>
<keyword evidence="3 8" id="KW-1003">Cell membrane</keyword>
<comment type="similarity">
    <text evidence="8">Belongs to the ABC transporter superfamily. Energy-coupling factor EcfA family.</text>
</comment>
<evidence type="ECO:0000256" key="6">
    <source>
        <dbReference type="ARBA" id="ARBA00022967"/>
    </source>
</evidence>
<dbReference type="InterPro" id="IPR003593">
    <property type="entry name" value="AAA+_ATPase"/>
</dbReference>
<evidence type="ECO:0000256" key="2">
    <source>
        <dbReference type="ARBA" id="ARBA00022448"/>
    </source>
</evidence>
<keyword evidence="6" id="KW-1278">Translocase</keyword>
<dbReference type="PROSITE" id="PS50893">
    <property type="entry name" value="ABC_TRANSPORTER_2"/>
    <property type="match status" value="1"/>
</dbReference>
<dbReference type="STRING" id="396268.IV45_GL000679"/>
<evidence type="ECO:0000256" key="1">
    <source>
        <dbReference type="ARBA" id="ARBA00004202"/>
    </source>
</evidence>
<sequence length="291" mass="31903">MAQPAVVFKKVAYTYNAQTAFSFKALQDISAEIEKGSLTAIIGHTGSGKSTLTKLVDGLLLPDHGSIQVGNFNLTHESGHDELLKLHREVGYVFQFPEKQLFSDTVLQDVEFGPLNLGKSAKEAKQMALVALDTIHLPADLYDHSPFELSGGQMRRVAIAGVLAMQPQILIMDEPTAGLDPQGQTEILELAHSLHEQGTTVILVSHQMDQVARYADTVLVLNHGQLVFTGTPRNLFSQLQLLKQAELEPPLATAFAQSMADQGWHFDHLPLTVTDLGNELVKQLQKEGQHE</sequence>
<keyword evidence="2 8" id="KW-0813">Transport</keyword>
<dbReference type="EC" id="7.-.-.-" evidence="8"/>
<dbReference type="FunFam" id="3.40.50.300:FF:000224">
    <property type="entry name" value="Energy-coupling factor transporter ATP-binding protein EcfA"/>
    <property type="match status" value="1"/>
</dbReference>
<keyword evidence="11" id="KW-1185">Reference proteome</keyword>
<dbReference type="OrthoDB" id="9784332at2"/>
<dbReference type="GO" id="GO:0016887">
    <property type="term" value="F:ATP hydrolysis activity"/>
    <property type="evidence" value="ECO:0007669"/>
    <property type="project" value="InterPro"/>
</dbReference>
<comment type="function">
    <text evidence="8">ATP-binding (A) component of a common energy-coupling factor (ECF) ABC-transporter complex.</text>
</comment>
<comment type="subunit">
    <text evidence="8">Forms a stable energy-coupling factor (ECF) transporter complex composed of 2 membrane-embedded substrate-binding proteins (S component), 2 ATP-binding proteins (A component) and 2 transmembrane proteins (T component).</text>
</comment>
<dbReference type="Pfam" id="PF00005">
    <property type="entry name" value="ABC_tran"/>
    <property type="match status" value="1"/>
</dbReference>
<evidence type="ECO:0000256" key="4">
    <source>
        <dbReference type="ARBA" id="ARBA00022741"/>
    </source>
</evidence>
<dbReference type="Gene3D" id="3.40.50.300">
    <property type="entry name" value="P-loop containing nucleotide triphosphate hydrolases"/>
    <property type="match status" value="1"/>
</dbReference>
<dbReference type="NCBIfam" id="TIGR04521">
    <property type="entry name" value="ECF_ATPase_2"/>
    <property type="match status" value="1"/>
</dbReference>
<keyword evidence="5 8" id="KW-0067">ATP-binding</keyword>